<sequence length="454" mass="48933">MAAAAAVTTIDFSGSGMDPLSEELLKALGQNANAFASSNTELMEESASTSSPFNGDVGAGGFQILGMPERYVPCSGPEFSNGSYSFSPINGNGYCQSGGLVWCPSFQGLEAATTSLCGDSISASGGQHQPMALYQLLPVQQIQAQLQMMQEQQQQAMAMAYQQQQQQQQRQWRDALGHHQLSPRSQPMKVVGKGMCKPKLYRGVRQRHWGKWVAEIRLPRNRTRLWLGTFDTAEEAAMAYDKAAYKLRGEYARLNFPALKHHLQGDSTPSWLGTSLFSPPKPVLQSSVDAKLQAICQSLKQQQPEGPSVINKSREEDTLRASSASTSSCVSDLSESEEEAPTGAADEKLGSVGVDGDVKKSGDDFVFVKSETSTSTSDSSNDSTITVGGGSETPSGCKSEAETETETEADTLCSMPSFSPEMWAELDDYLLTMPSLDTDLSTWVSTWDVLSSAA</sequence>
<evidence type="ECO:0000256" key="6">
    <source>
        <dbReference type="ARBA" id="ARBA00023242"/>
    </source>
</evidence>
<feature type="region of interest" description="Disordered" evidence="8">
    <location>
        <begin position="371"/>
        <end position="410"/>
    </location>
</feature>
<feature type="domain" description="AP2/ERF" evidence="9">
    <location>
        <begin position="200"/>
        <end position="257"/>
    </location>
</feature>
<feature type="compositionally biased region" description="Low complexity" evidence="8">
    <location>
        <begin position="322"/>
        <end position="333"/>
    </location>
</feature>
<keyword evidence="6" id="KW-0539">Nucleus</keyword>
<dbReference type="PANTHER" id="PTHR31657">
    <property type="entry name" value="ETHYLENE-RESPONSIVE TRANSCRIPTION FACTOR ERF061"/>
    <property type="match status" value="1"/>
</dbReference>
<dbReference type="GO" id="GO:0000976">
    <property type="term" value="F:transcription cis-regulatory region binding"/>
    <property type="evidence" value="ECO:0007669"/>
    <property type="project" value="UniProtKB-ARBA"/>
</dbReference>
<evidence type="ECO:0000256" key="7">
    <source>
        <dbReference type="ARBA" id="ARBA00024343"/>
    </source>
</evidence>
<keyword evidence="3" id="KW-0805">Transcription regulation</keyword>
<keyword evidence="5" id="KW-0804">Transcription</keyword>
<dbReference type="EMBL" id="GCHU01015898">
    <property type="protein sequence ID" value="JAG86324.1"/>
    <property type="molecule type" value="Transcribed_RNA"/>
</dbReference>
<dbReference type="AlphaFoldDB" id="A0A0C9RRZ2"/>
<evidence type="ECO:0000313" key="10">
    <source>
        <dbReference type="EMBL" id="JAG86324.1"/>
    </source>
</evidence>
<dbReference type="SUPFAM" id="SSF54171">
    <property type="entry name" value="DNA-binding domain"/>
    <property type="match status" value="1"/>
</dbReference>
<evidence type="ECO:0000256" key="3">
    <source>
        <dbReference type="ARBA" id="ARBA00023015"/>
    </source>
</evidence>
<proteinExistence type="inferred from homology"/>
<evidence type="ECO:0000256" key="4">
    <source>
        <dbReference type="ARBA" id="ARBA00023125"/>
    </source>
</evidence>
<evidence type="ECO:0000256" key="5">
    <source>
        <dbReference type="ARBA" id="ARBA00023163"/>
    </source>
</evidence>
<feature type="region of interest" description="Disordered" evidence="8">
    <location>
        <begin position="299"/>
        <end position="355"/>
    </location>
</feature>
<dbReference type="Pfam" id="PF00847">
    <property type="entry name" value="AP2"/>
    <property type="match status" value="1"/>
</dbReference>
<dbReference type="InterPro" id="IPR016177">
    <property type="entry name" value="DNA-bd_dom_sf"/>
</dbReference>
<dbReference type="FunFam" id="3.30.730.10:FF:000001">
    <property type="entry name" value="Ethylene-responsive transcription factor 2"/>
    <property type="match status" value="1"/>
</dbReference>
<name>A0A0C9RRZ2_9CONI</name>
<feature type="compositionally biased region" description="Low complexity" evidence="8">
    <location>
        <begin position="371"/>
        <end position="386"/>
    </location>
</feature>
<dbReference type="GO" id="GO:0003700">
    <property type="term" value="F:DNA-binding transcription factor activity"/>
    <property type="evidence" value="ECO:0007669"/>
    <property type="project" value="InterPro"/>
</dbReference>
<dbReference type="SMART" id="SM00380">
    <property type="entry name" value="AP2"/>
    <property type="match status" value="1"/>
</dbReference>
<dbReference type="Gene3D" id="3.30.730.10">
    <property type="entry name" value="AP2/ERF domain"/>
    <property type="match status" value="1"/>
</dbReference>
<accession>A0A0C9RRZ2</accession>
<comment type="similarity">
    <text evidence="7">Belongs to the AP2/ERF transcription factor family. ERF subfamily.</text>
</comment>
<dbReference type="CDD" id="cd00018">
    <property type="entry name" value="AP2"/>
    <property type="match status" value="1"/>
</dbReference>
<dbReference type="GO" id="GO:0009873">
    <property type="term" value="P:ethylene-activated signaling pathway"/>
    <property type="evidence" value="ECO:0007669"/>
    <property type="project" value="UniProtKB-KW"/>
</dbReference>
<dbReference type="InterPro" id="IPR051758">
    <property type="entry name" value="ERF/AP2-like"/>
</dbReference>
<dbReference type="InterPro" id="IPR001471">
    <property type="entry name" value="AP2/ERF_dom"/>
</dbReference>
<reference evidence="10" key="1">
    <citation type="submission" date="2015-02" db="EMBL/GenBank/DDBJ databases">
        <title>A transcriptome of Wollemia nobilis - a relic of Gondwana.</title>
        <authorList>
            <person name="Chia J.Y."/>
            <person name="Leong Y.S."/>
            <person name="Abdul Karim S."/>
            <person name="Wan Azmi N."/>
            <person name="Hercus R."/>
            <person name="Croft L."/>
        </authorList>
    </citation>
    <scope>NUCLEOTIDE SEQUENCE</scope>
    <source>
        <strain evidence="10">MaeBrown</strain>
        <tissue evidence="10">Leaf</tissue>
    </source>
</reference>
<dbReference type="PROSITE" id="PS51032">
    <property type="entry name" value="AP2_ERF"/>
    <property type="match status" value="1"/>
</dbReference>
<evidence type="ECO:0000256" key="2">
    <source>
        <dbReference type="ARBA" id="ARBA00022745"/>
    </source>
</evidence>
<evidence type="ECO:0000259" key="9">
    <source>
        <dbReference type="PROSITE" id="PS51032"/>
    </source>
</evidence>
<organism evidence="10">
    <name type="scientific">Wollemia nobilis</name>
    <dbReference type="NCBI Taxonomy" id="56998"/>
    <lineage>
        <taxon>Eukaryota</taxon>
        <taxon>Viridiplantae</taxon>
        <taxon>Streptophyta</taxon>
        <taxon>Embryophyta</taxon>
        <taxon>Tracheophyta</taxon>
        <taxon>Spermatophyta</taxon>
        <taxon>Pinopsida</taxon>
        <taxon>Pinidae</taxon>
        <taxon>Conifers II</taxon>
        <taxon>Araucariales</taxon>
        <taxon>Araucariaceae</taxon>
        <taxon>Wollemia</taxon>
    </lineage>
</organism>
<protein>
    <submittedName>
        <fullName evidence="10">TSA: Wollemia nobilis Ref_Wollemi_Transcript_15988_2209 transcribed RNA sequence</fullName>
    </submittedName>
</protein>
<evidence type="ECO:0000256" key="1">
    <source>
        <dbReference type="ARBA" id="ARBA00004123"/>
    </source>
</evidence>
<dbReference type="GO" id="GO:0005634">
    <property type="term" value="C:nucleus"/>
    <property type="evidence" value="ECO:0007669"/>
    <property type="project" value="UniProtKB-SubCell"/>
</dbReference>
<comment type="subcellular location">
    <subcellularLocation>
        <location evidence="1">Nucleus</location>
    </subcellularLocation>
</comment>
<dbReference type="PRINTS" id="PR00367">
    <property type="entry name" value="ETHRSPELEMNT"/>
</dbReference>
<evidence type="ECO:0000256" key="8">
    <source>
        <dbReference type="SAM" id="MobiDB-lite"/>
    </source>
</evidence>
<keyword evidence="2" id="KW-0936">Ethylene signaling pathway</keyword>
<dbReference type="PANTHER" id="PTHR31657:SF87">
    <property type="entry name" value="ETHYLENE-RESPONSIVE TRANSCRIPTION FACTOR RAP2-13"/>
    <property type="match status" value="1"/>
</dbReference>
<keyword evidence="4" id="KW-0238">DNA-binding</keyword>
<dbReference type="InterPro" id="IPR036955">
    <property type="entry name" value="AP2/ERF_dom_sf"/>
</dbReference>